<reference evidence="1 2" key="1">
    <citation type="submission" date="2022-12" db="EMBL/GenBank/DDBJ databases">
        <title>Assessment of beneficial effects and identification of host adaptation-associated genes of Ligilactobacillus salivarius isolated from Meles meles.</title>
        <authorList>
            <person name="Wang Y."/>
        </authorList>
    </citation>
    <scope>NUCLEOTIDE SEQUENCE [LARGE SCALE GENOMIC DNA]</scope>
    <source>
        <strain evidence="1 2">S35</strain>
    </source>
</reference>
<name>A0ABD7YUY8_9LACO</name>
<protein>
    <recommendedName>
        <fullName evidence="3">Prophage protein</fullName>
    </recommendedName>
</protein>
<dbReference type="AlphaFoldDB" id="A0ABD7YUY8"/>
<proteinExistence type="predicted"/>
<evidence type="ECO:0008006" key="3">
    <source>
        <dbReference type="Google" id="ProtNLM"/>
    </source>
</evidence>
<organism evidence="1 2">
    <name type="scientific">Ligilactobacillus salivarius</name>
    <dbReference type="NCBI Taxonomy" id="1624"/>
    <lineage>
        <taxon>Bacteria</taxon>
        <taxon>Bacillati</taxon>
        <taxon>Bacillota</taxon>
        <taxon>Bacilli</taxon>
        <taxon>Lactobacillales</taxon>
        <taxon>Lactobacillaceae</taxon>
        <taxon>Ligilactobacillus</taxon>
    </lineage>
</organism>
<dbReference type="RefSeq" id="WP_283473455.1">
    <property type="nucleotide sequence ID" value="NZ_CP114501.1"/>
</dbReference>
<evidence type="ECO:0000313" key="2">
    <source>
        <dbReference type="Proteomes" id="UP001224533"/>
    </source>
</evidence>
<dbReference type="InterPro" id="IPR046557">
    <property type="entry name" value="DUF6711"/>
</dbReference>
<accession>A0ABD7YUY8</accession>
<dbReference type="Proteomes" id="UP001224533">
    <property type="component" value="Chromosome"/>
</dbReference>
<dbReference type="Pfam" id="PF20458">
    <property type="entry name" value="DUF6711"/>
    <property type="match status" value="1"/>
</dbReference>
<evidence type="ECO:0000313" key="1">
    <source>
        <dbReference type="EMBL" id="WHS17203.1"/>
    </source>
</evidence>
<gene>
    <name evidence="1" type="ORF">O2U02_06895</name>
</gene>
<sequence length="119" mass="13682">MYYLKINGTKVKAPKEMTVLIQDIDAKATRDATGLLHRDRVATKRKITASWAPLTIQECKEILDAVQPQFFKCEYLDPMDGTINTRTFYVGDRTAPVLSFNNETQEHTWNGLQFDLIEQ</sequence>
<dbReference type="EMBL" id="CP114509">
    <property type="protein sequence ID" value="WHS17203.1"/>
    <property type="molecule type" value="Genomic_DNA"/>
</dbReference>